<reference evidence="2" key="1">
    <citation type="submission" date="2018-03" db="EMBL/GenBank/DDBJ databases">
        <title>Whole genome comparison of nucleopolyhedroviruses isolated from saturniine wild silkworms in Asian countries.</title>
        <authorList>
            <person name="Sasaki K."/>
            <person name="Kajiura Z."/>
            <person name="Ponnuvel K.M."/>
            <person name="Kobayashi J."/>
        </authorList>
    </citation>
    <scope>NUCLEOTIDE SEQUENCE</scope>
    <source>
        <strain evidence="2">Manipur</strain>
    </source>
</reference>
<proteinExistence type="predicted"/>
<dbReference type="EMBL" id="MH797002">
    <property type="protein sequence ID" value="AYW35351.1"/>
    <property type="molecule type" value="Genomic_DNA"/>
</dbReference>
<name>A0A2Z6C5R7_NPVAP</name>
<accession>A0A2Z6C5R7</accession>
<evidence type="ECO:0000313" key="1">
    <source>
        <dbReference type="EMBL" id="AYW35351.1"/>
    </source>
</evidence>
<evidence type="ECO:0000313" key="2">
    <source>
        <dbReference type="EMBL" id="BBD50764.1"/>
    </source>
</evidence>
<dbReference type="EMBL" id="LC375539">
    <property type="protein sequence ID" value="BBD50764.1"/>
    <property type="molecule type" value="Genomic_DNA"/>
</dbReference>
<reference evidence="1" key="2">
    <citation type="submission" date="2018-08" db="EMBL/GenBank/DDBJ databases">
        <title>Genetic characterization of an alphabaculovirus causing tiger band disease in the oak tasar silkworm, Antheraea proylei.</title>
        <authorList>
            <person name="Tourangbam S."/>
            <person name="Malcolm F.J."/>
            <person name="Luikham R."/>
            <person name="Kshetrimayum M."/>
            <person name="Yumnam R."/>
            <person name="Rajkumari L."/>
        </authorList>
    </citation>
    <scope>NUCLEOTIDE SEQUENCE</scope>
    <source>
        <strain evidence="1">TkhulenIBD</strain>
    </source>
</reference>
<organism evidence="2">
    <name type="scientific">Antheraea proylei nucleopolyhedrovirus</name>
    <dbReference type="NCBI Taxonomy" id="2126611"/>
    <lineage>
        <taxon>Viruses</taxon>
        <taxon>Viruses incertae sedis</taxon>
        <taxon>Naldaviricetes</taxon>
        <taxon>Lefavirales</taxon>
        <taxon>Baculoviridae</taxon>
        <taxon>Alphabaculovirus</taxon>
        <taxon>Alphabaculovirus anpernyi</taxon>
    </lineage>
</organism>
<sequence>MSAVSYTISAEYATLTEITARSLAELLGWGCDVQQVRVFLPDETRVGLPSRSPESS</sequence>
<gene>
    <name evidence="2" type="primary">orf6</name>
    <name evidence="1" type="synonym">ORF6</name>
</gene>
<protein>
    <submittedName>
        <fullName evidence="2">Uncharacterized protein</fullName>
    </submittedName>
</protein>